<dbReference type="EMBL" id="CP115174">
    <property type="protein sequence ID" value="WBO20862.1"/>
    <property type="molecule type" value="Genomic_DNA"/>
</dbReference>
<name>A0ABY7NH42_9SPHN</name>
<evidence type="ECO:0000313" key="2">
    <source>
        <dbReference type="Proteomes" id="UP001210865"/>
    </source>
</evidence>
<proteinExistence type="predicted"/>
<protein>
    <submittedName>
        <fullName evidence="1">Uncharacterized protein</fullName>
    </submittedName>
</protein>
<organism evidence="1 2">
    <name type="scientific">Sphingomonas abietis</name>
    <dbReference type="NCBI Taxonomy" id="3012344"/>
    <lineage>
        <taxon>Bacteria</taxon>
        <taxon>Pseudomonadati</taxon>
        <taxon>Pseudomonadota</taxon>
        <taxon>Alphaproteobacteria</taxon>
        <taxon>Sphingomonadales</taxon>
        <taxon>Sphingomonadaceae</taxon>
        <taxon>Sphingomonas</taxon>
    </lineage>
</organism>
<accession>A0ABY7NH42</accession>
<dbReference type="RefSeq" id="WP_270075512.1">
    <property type="nucleotide sequence ID" value="NZ_CP115174.1"/>
</dbReference>
<evidence type="ECO:0000313" key="1">
    <source>
        <dbReference type="EMBL" id="WBO20862.1"/>
    </source>
</evidence>
<gene>
    <name evidence="1" type="ORF">PBT88_11625</name>
</gene>
<sequence length="101" mass="10729">MTLTMMMVALPPTVTSVGEAPASNNPDIVVRAVRGRCEIVYAGSTLDGRGQRKLAGGWPAGKPLRVLEPRGADRRCLVKITLSLAELGFNDLVFVDAPTPP</sequence>
<dbReference type="Proteomes" id="UP001210865">
    <property type="component" value="Chromosome"/>
</dbReference>
<keyword evidence="2" id="KW-1185">Reference proteome</keyword>
<reference evidence="1 2" key="1">
    <citation type="submission" date="2022-12" db="EMBL/GenBank/DDBJ databases">
        <title>Sphingomonas abieness sp. nov., an endophytic bacterium isolated from Abies koreana.</title>
        <authorList>
            <person name="Jiang L."/>
            <person name="Lee J."/>
        </authorList>
    </citation>
    <scope>NUCLEOTIDE SEQUENCE [LARGE SCALE GENOMIC DNA]</scope>
    <source>
        <strain evidence="2">PAMB 00755</strain>
    </source>
</reference>